<feature type="transmembrane region" description="Helical" evidence="1">
    <location>
        <begin position="7"/>
        <end position="26"/>
    </location>
</feature>
<dbReference type="OrthoDB" id="9781459at2"/>
<dbReference type="AlphaFoldDB" id="A0A448HK22"/>
<organism evidence="2 3">
    <name type="scientific">Actinomyces howellii</name>
    <dbReference type="NCBI Taxonomy" id="52771"/>
    <lineage>
        <taxon>Bacteria</taxon>
        <taxon>Bacillati</taxon>
        <taxon>Actinomycetota</taxon>
        <taxon>Actinomycetes</taxon>
        <taxon>Actinomycetales</taxon>
        <taxon>Actinomycetaceae</taxon>
        <taxon>Actinomyces</taxon>
    </lineage>
</organism>
<evidence type="ECO:0000313" key="3">
    <source>
        <dbReference type="Proteomes" id="UP000266895"/>
    </source>
</evidence>
<sequence length="191" mass="20511">MTTRDLVNSGVFSAVYFVLLFSTGMLGVINPAMMFVGFALGIIANGVTLALYRARVRKVGAMAVLGVVVGLLMMLSGHPWYLFTISGLLGLVSDLIAAGRKFRDPRTNALAYAVLSLWYVGPWLPMILNREAYRAYIADSMGQAYADSLAWFFSPTMLAAWGVCVFVLGLVGGAFGNSVLQRHFAKAGLAG</sequence>
<keyword evidence="1" id="KW-0812">Transmembrane</keyword>
<protein>
    <submittedName>
        <fullName evidence="2">Conserved hypothetical integral membrane protein</fullName>
    </submittedName>
</protein>
<keyword evidence="3" id="KW-1185">Reference proteome</keyword>
<keyword evidence="1" id="KW-1133">Transmembrane helix</keyword>
<accession>A0A448HK22</accession>
<name>A0A448HK22_9ACTO</name>
<evidence type="ECO:0000313" key="2">
    <source>
        <dbReference type="EMBL" id="VEG29968.1"/>
    </source>
</evidence>
<reference evidence="2 3" key="1">
    <citation type="submission" date="2018-12" db="EMBL/GenBank/DDBJ databases">
        <authorList>
            <consortium name="Pathogen Informatics"/>
        </authorList>
    </citation>
    <scope>NUCLEOTIDE SEQUENCE [LARGE SCALE GENOMIC DNA]</scope>
    <source>
        <strain evidence="2 3">NCTC11636</strain>
    </source>
</reference>
<feature type="transmembrane region" description="Helical" evidence="1">
    <location>
        <begin position="32"/>
        <end position="52"/>
    </location>
</feature>
<feature type="transmembrane region" description="Helical" evidence="1">
    <location>
        <begin position="109"/>
        <end position="128"/>
    </location>
</feature>
<proteinExistence type="predicted"/>
<keyword evidence="1" id="KW-0472">Membrane</keyword>
<feature type="transmembrane region" description="Helical" evidence="1">
    <location>
        <begin position="148"/>
        <end position="176"/>
    </location>
</feature>
<evidence type="ECO:0000256" key="1">
    <source>
        <dbReference type="SAM" id="Phobius"/>
    </source>
</evidence>
<dbReference type="Pfam" id="PF09605">
    <property type="entry name" value="Trep_Strep"/>
    <property type="match status" value="1"/>
</dbReference>
<feature type="transmembrane region" description="Helical" evidence="1">
    <location>
        <begin position="59"/>
        <end position="75"/>
    </location>
</feature>
<dbReference type="KEGG" id="ahw:NCTC11636_02441"/>
<dbReference type="EMBL" id="LR134350">
    <property type="protein sequence ID" value="VEG29968.1"/>
    <property type="molecule type" value="Genomic_DNA"/>
</dbReference>
<gene>
    <name evidence="2" type="ORF">NCTC11636_02441</name>
</gene>
<dbReference type="NCBIfam" id="TIGR02185">
    <property type="entry name" value="Trep_Strep"/>
    <property type="match status" value="1"/>
</dbReference>
<dbReference type="Proteomes" id="UP000266895">
    <property type="component" value="Chromosome"/>
</dbReference>
<dbReference type="InterPro" id="IPR011733">
    <property type="entry name" value="CHP02185_IM"/>
</dbReference>